<keyword evidence="2" id="KW-1185">Reference proteome</keyword>
<evidence type="ECO:0000313" key="1">
    <source>
        <dbReference type="EMBL" id="MDT0319021.1"/>
    </source>
</evidence>
<dbReference type="EMBL" id="JAVREM010000010">
    <property type="protein sequence ID" value="MDT0319021.1"/>
    <property type="molecule type" value="Genomic_DNA"/>
</dbReference>
<comment type="caution">
    <text evidence="1">The sequence shown here is derived from an EMBL/GenBank/DDBJ whole genome shotgun (WGS) entry which is preliminary data.</text>
</comment>
<accession>A0ABU2LN51</accession>
<reference evidence="2" key="1">
    <citation type="submission" date="2023-07" db="EMBL/GenBank/DDBJ databases">
        <title>30 novel species of actinomycetes from the DSMZ collection.</title>
        <authorList>
            <person name="Nouioui I."/>
        </authorList>
    </citation>
    <scope>NUCLEOTIDE SEQUENCE [LARGE SCALE GENOMIC DNA]</scope>
    <source>
        <strain evidence="2">DSM 44918</strain>
    </source>
</reference>
<evidence type="ECO:0000313" key="2">
    <source>
        <dbReference type="Proteomes" id="UP001183420"/>
    </source>
</evidence>
<name>A0ABU2LN51_9ACTN</name>
<protein>
    <submittedName>
        <fullName evidence="1">Uncharacterized protein</fullName>
    </submittedName>
</protein>
<sequence>MVGDISWDPVMIPAPGVGWEVGQPNVVSNTTLFDFQGRALPALRAFRTA</sequence>
<proteinExistence type="predicted"/>
<organism evidence="1 2">
    <name type="scientific">Streptomyces millisiae</name>
    <dbReference type="NCBI Taxonomy" id="3075542"/>
    <lineage>
        <taxon>Bacteria</taxon>
        <taxon>Bacillati</taxon>
        <taxon>Actinomycetota</taxon>
        <taxon>Actinomycetes</taxon>
        <taxon>Kitasatosporales</taxon>
        <taxon>Streptomycetaceae</taxon>
        <taxon>Streptomyces</taxon>
    </lineage>
</organism>
<gene>
    <name evidence="1" type="ORF">RNC47_11810</name>
</gene>
<dbReference type="Gene3D" id="3.20.20.80">
    <property type="entry name" value="Glycosidases"/>
    <property type="match status" value="1"/>
</dbReference>
<dbReference type="Proteomes" id="UP001183420">
    <property type="component" value="Unassembled WGS sequence"/>
</dbReference>